<protein>
    <submittedName>
        <fullName evidence="1">Uncharacterized protein</fullName>
    </submittedName>
</protein>
<evidence type="ECO:0000313" key="2">
    <source>
        <dbReference type="Proteomes" id="UP000245678"/>
    </source>
</evidence>
<name>A0A316HFL5_9SPHI</name>
<gene>
    <name evidence="1" type="ORF">LX99_00483</name>
</gene>
<dbReference type="PROSITE" id="PS51257">
    <property type="entry name" value="PROKAR_LIPOPROTEIN"/>
    <property type="match status" value="1"/>
</dbReference>
<keyword evidence="2" id="KW-1185">Reference proteome</keyword>
<organism evidence="1 2">
    <name type="scientific">Mucilaginibacter oryzae</name>
    <dbReference type="NCBI Taxonomy" id="468058"/>
    <lineage>
        <taxon>Bacteria</taxon>
        <taxon>Pseudomonadati</taxon>
        <taxon>Bacteroidota</taxon>
        <taxon>Sphingobacteriia</taxon>
        <taxon>Sphingobacteriales</taxon>
        <taxon>Sphingobacteriaceae</taxon>
        <taxon>Mucilaginibacter</taxon>
    </lineage>
</organism>
<dbReference type="Proteomes" id="UP000245678">
    <property type="component" value="Unassembled WGS sequence"/>
</dbReference>
<accession>A0A316HFL5</accession>
<reference evidence="1 2" key="1">
    <citation type="submission" date="2018-05" db="EMBL/GenBank/DDBJ databases">
        <title>Genomic Encyclopedia of Archaeal and Bacterial Type Strains, Phase II (KMG-II): from individual species to whole genera.</title>
        <authorList>
            <person name="Goeker M."/>
        </authorList>
    </citation>
    <scope>NUCLEOTIDE SEQUENCE [LARGE SCALE GENOMIC DNA]</scope>
    <source>
        <strain evidence="1 2">DSM 19975</strain>
    </source>
</reference>
<proteinExistence type="predicted"/>
<dbReference type="EMBL" id="QGHA01000001">
    <property type="protein sequence ID" value="PWK80019.1"/>
    <property type="molecule type" value="Genomic_DNA"/>
</dbReference>
<comment type="caution">
    <text evidence="1">The sequence shown here is derived from an EMBL/GenBank/DDBJ whole genome shotgun (WGS) entry which is preliminary data.</text>
</comment>
<evidence type="ECO:0000313" key="1">
    <source>
        <dbReference type="EMBL" id="PWK80019.1"/>
    </source>
</evidence>
<dbReference type="RefSeq" id="WP_109606058.1">
    <property type="nucleotide sequence ID" value="NZ_QGHA01000001.1"/>
</dbReference>
<sequence>MKTTVRLLIPVLTLLALVTSCKKDSKTVDVKNNDTTKFYVRLKIGNVVKEMDYNPTTLFTKPLPIYAAQLVGQFNNNHVDGISIVLNDSTAYQTGKTYTEQFITIKGKTTVQGTITYKDDDGTNYYASGTLASTSLTLQFTSLAADHVTGTFRGHLVKVGSSPSSYIDITDGEFNLSRSL</sequence>
<dbReference type="AlphaFoldDB" id="A0A316HFL5"/>